<keyword evidence="2" id="KW-1185">Reference proteome</keyword>
<dbReference type="AlphaFoldDB" id="A0AAV4IA65"/>
<reference evidence="1 2" key="1">
    <citation type="journal article" date="2021" name="Elife">
        <title>Chloroplast acquisition without the gene transfer in kleptoplastic sea slugs, Plakobranchus ocellatus.</title>
        <authorList>
            <person name="Maeda T."/>
            <person name="Takahashi S."/>
            <person name="Yoshida T."/>
            <person name="Shimamura S."/>
            <person name="Takaki Y."/>
            <person name="Nagai Y."/>
            <person name="Toyoda A."/>
            <person name="Suzuki Y."/>
            <person name="Arimoto A."/>
            <person name="Ishii H."/>
            <person name="Satoh N."/>
            <person name="Nishiyama T."/>
            <person name="Hasebe M."/>
            <person name="Maruyama T."/>
            <person name="Minagawa J."/>
            <person name="Obokata J."/>
            <person name="Shigenobu S."/>
        </authorList>
    </citation>
    <scope>NUCLEOTIDE SEQUENCE [LARGE SCALE GENOMIC DNA]</scope>
</reference>
<evidence type="ECO:0000313" key="1">
    <source>
        <dbReference type="EMBL" id="GFS05922.1"/>
    </source>
</evidence>
<dbReference type="EMBL" id="BMAT01009408">
    <property type="protein sequence ID" value="GFS05922.1"/>
    <property type="molecule type" value="Genomic_DNA"/>
</dbReference>
<sequence length="148" mass="17072">MRLSCWCNIPTDPPLAHPSPLTSAQLREGRKGDKRVLWPKGLVKEATTGNRTLSRHGCLPWPHRHQEPILTGERQLRGSRERARLAASRRKVISQGVLLTYALQGSLRSARLPPQPYNYYYNVIVRTWCFLHSRGTSRTTTRSFWNIR</sequence>
<evidence type="ECO:0008006" key="3">
    <source>
        <dbReference type="Google" id="ProtNLM"/>
    </source>
</evidence>
<name>A0AAV4IA65_9GAST</name>
<comment type="caution">
    <text evidence="1">The sequence shown here is derived from an EMBL/GenBank/DDBJ whole genome shotgun (WGS) entry which is preliminary data.</text>
</comment>
<organism evidence="1 2">
    <name type="scientific">Elysia marginata</name>
    <dbReference type="NCBI Taxonomy" id="1093978"/>
    <lineage>
        <taxon>Eukaryota</taxon>
        <taxon>Metazoa</taxon>
        <taxon>Spiralia</taxon>
        <taxon>Lophotrochozoa</taxon>
        <taxon>Mollusca</taxon>
        <taxon>Gastropoda</taxon>
        <taxon>Heterobranchia</taxon>
        <taxon>Euthyneura</taxon>
        <taxon>Panpulmonata</taxon>
        <taxon>Sacoglossa</taxon>
        <taxon>Placobranchoidea</taxon>
        <taxon>Plakobranchidae</taxon>
        <taxon>Elysia</taxon>
    </lineage>
</organism>
<accession>A0AAV4IA65</accession>
<proteinExistence type="predicted"/>
<gene>
    <name evidence="1" type="ORF">ElyMa_004694400</name>
</gene>
<evidence type="ECO:0000313" key="2">
    <source>
        <dbReference type="Proteomes" id="UP000762676"/>
    </source>
</evidence>
<protein>
    <recommendedName>
        <fullName evidence="3">DUF5641 domain-containing protein</fullName>
    </recommendedName>
</protein>
<dbReference type="Proteomes" id="UP000762676">
    <property type="component" value="Unassembled WGS sequence"/>
</dbReference>